<accession>A0A511CXU6</accession>
<gene>
    <name evidence="1" type="ORF">PA7_11240</name>
</gene>
<protein>
    <submittedName>
        <fullName evidence="1">Uncharacterized protein</fullName>
    </submittedName>
</protein>
<keyword evidence="2" id="KW-1185">Reference proteome</keyword>
<evidence type="ECO:0000313" key="1">
    <source>
        <dbReference type="EMBL" id="GEL17287.1"/>
    </source>
</evidence>
<evidence type="ECO:0000313" key="2">
    <source>
        <dbReference type="Proteomes" id="UP000321328"/>
    </source>
</evidence>
<comment type="caution">
    <text evidence="1">The sequence shown here is derived from an EMBL/GenBank/DDBJ whole genome shotgun (WGS) entry which is preliminary data.</text>
</comment>
<dbReference type="EMBL" id="BJVI01000007">
    <property type="protein sequence ID" value="GEL17287.1"/>
    <property type="molecule type" value="Genomic_DNA"/>
</dbReference>
<dbReference type="AlphaFoldDB" id="A0A511CXU6"/>
<name>A0A511CXU6_9PSEU</name>
<organism evidence="1 2">
    <name type="scientific">Pseudonocardia asaccharolytica DSM 44247 = NBRC 16224</name>
    <dbReference type="NCBI Taxonomy" id="1123024"/>
    <lineage>
        <taxon>Bacteria</taxon>
        <taxon>Bacillati</taxon>
        <taxon>Actinomycetota</taxon>
        <taxon>Actinomycetes</taxon>
        <taxon>Pseudonocardiales</taxon>
        <taxon>Pseudonocardiaceae</taxon>
        <taxon>Pseudonocardia</taxon>
    </lineage>
</organism>
<dbReference type="Proteomes" id="UP000321328">
    <property type="component" value="Unassembled WGS sequence"/>
</dbReference>
<proteinExistence type="predicted"/>
<sequence>MLRVEPEVSARARGEQLLGAASARSSHCDRCAFASDAFTGSATAAGSAWSGLTKAIGMHLRG</sequence>
<reference evidence="1 2" key="1">
    <citation type="submission" date="2019-07" db="EMBL/GenBank/DDBJ databases">
        <title>Whole genome shotgun sequence of Pseudonocardia asaccharolytica NBRC 16224.</title>
        <authorList>
            <person name="Hosoyama A."/>
            <person name="Uohara A."/>
            <person name="Ohji S."/>
            <person name="Ichikawa N."/>
        </authorList>
    </citation>
    <scope>NUCLEOTIDE SEQUENCE [LARGE SCALE GENOMIC DNA]</scope>
    <source>
        <strain evidence="1 2">NBRC 16224</strain>
    </source>
</reference>